<dbReference type="CDD" id="cd17039">
    <property type="entry name" value="Ubl_ubiquitin_like"/>
    <property type="match status" value="1"/>
</dbReference>
<dbReference type="InterPro" id="IPR050158">
    <property type="entry name" value="Ubiquitin_ubiquitin-like"/>
</dbReference>
<keyword evidence="1" id="KW-1017">Isopeptide bond</keyword>
<evidence type="ECO:0000256" key="1">
    <source>
        <dbReference type="ARBA" id="ARBA00022499"/>
    </source>
</evidence>
<feature type="region of interest" description="Disordered" evidence="3">
    <location>
        <begin position="1"/>
        <end position="37"/>
    </location>
</feature>
<evidence type="ECO:0000256" key="3">
    <source>
        <dbReference type="SAM" id="MobiDB-lite"/>
    </source>
</evidence>
<dbReference type="Pfam" id="PF00240">
    <property type="entry name" value="ubiquitin"/>
    <property type="match status" value="3"/>
</dbReference>
<feature type="domain" description="Ubiquitin-like" evidence="4">
    <location>
        <begin position="389"/>
        <end position="454"/>
    </location>
</feature>
<proteinExistence type="predicted"/>
<feature type="domain" description="Ubiquitin-like" evidence="4">
    <location>
        <begin position="315"/>
        <end position="381"/>
    </location>
</feature>
<evidence type="ECO:0000259" key="4">
    <source>
        <dbReference type="PROSITE" id="PS50053"/>
    </source>
</evidence>
<feature type="compositionally biased region" description="Low complexity" evidence="3">
    <location>
        <begin position="14"/>
        <end position="33"/>
    </location>
</feature>
<dbReference type="EMBL" id="JAUUTY010000005">
    <property type="protein sequence ID" value="KAK1632781.1"/>
    <property type="molecule type" value="Genomic_DNA"/>
</dbReference>
<feature type="domain" description="Ubiquitin-like" evidence="4">
    <location>
        <begin position="207"/>
        <end position="282"/>
    </location>
</feature>
<dbReference type="InterPro" id="IPR019956">
    <property type="entry name" value="Ubiquitin_dom"/>
</dbReference>
<dbReference type="PANTHER" id="PTHR10666">
    <property type="entry name" value="UBIQUITIN"/>
    <property type="match status" value="1"/>
</dbReference>
<dbReference type="PRINTS" id="PR00348">
    <property type="entry name" value="UBIQUITIN"/>
</dbReference>
<protein>
    <recommendedName>
        <fullName evidence="4">Ubiquitin-like domain-containing protein</fullName>
    </recommendedName>
</protein>
<organism evidence="5 6">
    <name type="scientific">Lolium multiflorum</name>
    <name type="common">Italian ryegrass</name>
    <name type="synonym">Lolium perenne subsp. multiflorum</name>
    <dbReference type="NCBI Taxonomy" id="4521"/>
    <lineage>
        <taxon>Eukaryota</taxon>
        <taxon>Viridiplantae</taxon>
        <taxon>Streptophyta</taxon>
        <taxon>Embryophyta</taxon>
        <taxon>Tracheophyta</taxon>
        <taxon>Spermatophyta</taxon>
        <taxon>Magnoliopsida</taxon>
        <taxon>Liliopsida</taxon>
        <taxon>Poales</taxon>
        <taxon>Poaceae</taxon>
        <taxon>BOP clade</taxon>
        <taxon>Pooideae</taxon>
        <taxon>Poodae</taxon>
        <taxon>Poeae</taxon>
        <taxon>Poeae Chloroplast Group 2 (Poeae type)</taxon>
        <taxon>Loliodinae</taxon>
        <taxon>Loliinae</taxon>
        <taxon>Lolium</taxon>
    </lineage>
</organism>
<comment type="caution">
    <text evidence="5">The sequence shown here is derived from an EMBL/GenBank/DDBJ whole genome shotgun (WGS) entry which is preliminary data.</text>
</comment>
<dbReference type="Proteomes" id="UP001231189">
    <property type="component" value="Unassembled WGS sequence"/>
</dbReference>
<evidence type="ECO:0000313" key="5">
    <source>
        <dbReference type="EMBL" id="KAK1632781.1"/>
    </source>
</evidence>
<accession>A0AAD8RW87</accession>
<sequence length="477" mass="54027">MSLLAHGSEENSRAVASMPGGGSSAAATSAGSSEDGGAGEWCRIYDRIEALLPRVEALAGDRARLEEIAELSEAREKSLHARLLQAEASRMRWKREYIELPLLANPMIPKLKEIDLKDCRMCEDADNSELKEARTCVELRQNNENHEGVAGDLRAELRKLKQAYEAVCLHKDSLVKEKDDEIQKLKNEAGQKRRKTADDMHHEQCTMQIFVTILNRKTITLEVNGLDTICDVKAKIQDKECVPPVLQRLMFGDRLLVDDRTLESYYIQRESTLTLHLVLQGMHIVVSALDVERVDTVKAKLFEETLDVERADTIYSVKAKIFEETLDVERADTIYSVKAKIFDETGIVPADQHLEFCGKNLEERCTLTDYGIQNDSTLNVVYNAWVDKIHISVRAPTGRTVIEHFAMRWETIGSLKAKIHAELRVPPEQQCLFLRGKLLQNGGTLQFYRIEPTSWPCILLLHLRLPGRRNIETRGPA</sequence>
<name>A0AAD8RW87_LOLMU</name>
<dbReference type="SUPFAM" id="SSF54236">
    <property type="entry name" value="Ubiquitin-like"/>
    <property type="match status" value="3"/>
</dbReference>
<dbReference type="GO" id="GO:0003729">
    <property type="term" value="F:mRNA binding"/>
    <property type="evidence" value="ECO:0007669"/>
    <property type="project" value="UniProtKB-ARBA"/>
</dbReference>
<gene>
    <name evidence="5" type="ORF">QYE76_007096</name>
</gene>
<dbReference type="PROSITE" id="PS50053">
    <property type="entry name" value="UBIQUITIN_2"/>
    <property type="match status" value="3"/>
</dbReference>
<evidence type="ECO:0000313" key="6">
    <source>
        <dbReference type="Proteomes" id="UP001231189"/>
    </source>
</evidence>
<dbReference type="InterPro" id="IPR029071">
    <property type="entry name" value="Ubiquitin-like_domsf"/>
</dbReference>
<keyword evidence="2" id="KW-0175">Coiled coil</keyword>
<dbReference type="AlphaFoldDB" id="A0AAD8RW87"/>
<reference evidence="5" key="1">
    <citation type="submission" date="2023-07" db="EMBL/GenBank/DDBJ databases">
        <title>A chromosome-level genome assembly of Lolium multiflorum.</title>
        <authorList>
            <person name="Chen Y."/>
            <person name="Copetti D."/>
            <person name="Kolliker R."/>
            <person name="Studer B."/>
        </authorList>
    </citation>
    <scope>NUCLEOTIDE SEQUENCE</scope>
    <source>
        <strain evidence="5">02402/16</strain>
        <tissue evidence="5">Leaf</tissue>
    </source>
</reference>
<evidence type="ECO:0000256" key="2">
    <source>
        <dbReference type="SAM" id="Coils"/>
    </source>
</evidence>
<dbReference type="Gene3D" id="3.10.20.90">
    <property type="entry name" value="Phosphatidylinositol 3-kinase Catalytic Subunit, Chain A, domain 1"/>
    <property type="match status" value="3"/>
</dbReference>
<dbReference type="SMART" id="SM00213">
    <property type="entry name" value="UBQ"/>
    <property type="match status" value="3"/>
</dbReference>
<feature type="coiled-coil region" evidence="2">
    <location>
        <begin position="143"/>
        <end position="195"/>
    </location>
</feature>
<keyword evidence="6" id="KW-1185">Reference proteome</keyword>
<dbReference type="InterPro" id="IPR000626">
    <property type="entry name" value="Ubiquitin-like_dom"/>
</dbReference>